<keyword evidence="4 7" id="KW-0573">Peptidoglycan synthesis</keyword>
<comment type="function">
    <text evidence="7">Catalyzes the addition of meso-diaminopimelic acid to the nucleotide precursor UDP-N-acetylmuramoyl-L-alanyl-D-glutamate (UMAG) in the biosynthesis of bacterial cell-wall peptidoglycan.</text>
</comment>
<feature type="modified residue" description="N6-carboxylysine" evidence="7">
    <location>
        <position position="232"/>
    </location>
</feature>
<feature type="binding site" evidence="7">
    <location>
        <position position="472"/>
    </location>
    <ligand>
        <name>meso-2,6-diaminopimelate</name>
        <dbReference type="ChEBI" id="CHEBI:57791"/>
    </ligand>
</feature>
<evidence type="ECO:0000313" key="13">
    <source>
        <dbReference type="Proteomes" id="UP001497493"/>
    </source>
</evidence>
<comment type="caution">
    <text evidence="7">Lacks conserved residue(s) required for the propagation of feature annotation.</text>
</comment>
<comment type="cofactor">
    <cofactor evidence="7">
        <name>Mg(2+)</name>
        <dbReference type="ChEBI" id="CHEBI:18420"/>
    </cofactor>
</comment>
<keyword evidence="6 7" id="KW-0961">Cell wall biogenesis/degradation</keyword>
<dbReference type="Pfam" id="PF08245">
    <property type="entry name" value="Mur_ligase_M"/>
    <property type="match status" value="1"/>
</dbReference>
<dbReference type="PANTHER" id="PTHR23135">
    <property type="entry name" value="MUR LIGASE FAMILY MEMBER"/>
    <property type="match status" value="1"/>
</dbReference>
<keyword evidence="3 7" id="KW-0133">Cell shape</keyword>
<evidence type="ECO:0000256" key="3">
    <source>
        <dbReference type="ARBA" id="ARBA00022960"/>
    </source>
</evidence>
<dbReference type="Pfam" id="PF02875">
    <property type="entry name" value="Mur_ligase_C"/>
    <property type="match status" value="1"/>
</dbReference>
<evidence type="ECO:0000256" key="6">
    <source>
        <dbReference type="ARBA" id="ARBA00023316"/>
    </source>
</evidence>
<comment type="similarity">
    <text evidence="1 7">Belongs to the MurCDEF family. MurE subfamily.</text>
</comment>
<dbReference type="EC" id="6.3.2.13" evidence="7"/>
<dbReference type="SUPFAM" id="SSF63418">
    <property type="entry name" value="MurE/MurF N-terminal domain"/>
    <property type="match status" value="1"/>
</dbReference>
<evidence type="ECO:0000256" key="8">
    <source>
        <dbReference type="RuleBase" id="RU004135"/>
    </source>
</evidence>
<feature type="binding site" evidence="7">
    <location>
        <position position="36"/>
    </location>
    <ligand>
        <name>UDP-N-acetyl-alpha-D-muramoyl-L-alanyl-D-glutamate</name>
        <dbReference type="ChEBI" id="CHEBI:83900"/>
    </ligand>
</feature>
<evidence type="ECO:0000256" key="7">
    <source>
        <dbReference type="HAMAP-Rule" id="MF_00208"/>
    </source>
</evidence>
<dbReference type="SUPFAM" id="SSF53623">
    <property type="entry name" value="MurD-like peptide ligases, catalytic domain"/>
    <property type="match status" value="1"/>
</dbReference>
<dbReference type="InterPro" id="IPR004101">
    <property type="entry name" value="Mur_ligase_C"/>
</dbReference>
<evidence type="ECO:0000259" key="10">
    <source>
        <dbReference type="Pfam" id="PF02875"/>
    </source>
</evidence>
<keyword evidence="2 7" id="KW-0132">Cell division</keyword>
<keyword evidence="7" id="KW-0963">Cytoplasm</keyword>
<evidence type="ECO:0000256" key="5">
    <source>
        <dbReference type="ARBA" id="ARBA00023306"/>
    </source>
</evidence>
<proteinExistence type="inferred from homology"/>
<protein>
    <recommendedName>
        <fullName evidence="7">UDP-N-acetylmuramoyl-L-alanyl-D-glutamate--2,6-diaminopimelate ligase</fullName>
        <ecNumber evidence="7">6.3.2.13</ecNumber>
    </recommendedName>
    <alternativeName>
        <fullName evidence="7">Meso-A2pm-adding enzyme</fullName>
    </alternativeName>
    <alternativeName>
        <fullName evidence="7">Meso-diaminopimelate-adding enzyme</fullName>
    </alternativeName>
    <alternativeName>
        <fullName evidence="7">UDP-MurNAc-L-Ala-D-Glu:meso-diaminopimelate ligase</fullName>
    </alternativeName>
    <alternativeName>
        <fullName evidence="7">UDP-MurNAc-tripeptide synthetase</fullName>
    </alternativeName>
    <alternativeName>
        <fullName evidence="7">UDP-N-acetylmuramyl-tripeptide synthetase</fullName>
    </alternativeName>
</protein>
<dbReference type="InterPro" id="IPR036615">
    <property type="entry name" value="Mur_ligase_C_dom_sf"/>
</dbReference>
<comment type="pathway">
    <text evidence="7 8">Cell wall biogenesis; peptidoglycan biosynthesis.</text>
</comment>
<name>A0ABM9NHV6_9GAMM</name>
<dbReference type="HAMAP" id="MF_00208">
    <property type="entry name" value="MurE"/>
    <property type="match status" value="1"/>
</dbReference>
<feature type="binding site" evidence="7">
    <location>
        <begin position="165"/>
        <end position="166"/>
    </location>
    <ligand>
        <name>UDP-N-acetyl-alpha-D-muramoyl-L-alanyl-D-glutamate</name>
        <dbReference type="ChEBI" id="CHEBI:83900"/>
    </ligand>
</feature>
<keyword evidence="7" id="KW-0460">Magnesium</keyword>
<sequence length="505" mass="53932">MTPIDHPVIRFGLRPLLAGWVDPALLPELEVCGLSLDSRQVRPGDLFLALSGQRQHGLSAAPQAVERGCAAIAFDPAGAPERPEALGAVPCIAVEGLAHKLGAIADRFFGEPSRYLRAVIGITGTNGKTSCSHFLAQALACRWPTAVAGTLGWGPPGALAPTTHTTPDAIEVHRLLLNLYRRGFQAVAMEASSHGLVQGRLNGVRFKGALFTNLGRDHLDYHPTLAAYLEAKLKLMTWPDLEFAVFNADSPVATAVLERLPSGTLGLGFSATGRPLVEGPQVVASEVRHGSAGITFQAQFEGQKAQVQAPVFGDFNVENLTATLAVLVALGFSLEEAAALLGNVRAVPGRMESFTAAGTTVIVDYAHTPDALRSVLTSLRRHCRGRLWAVFGCGGDRDRGKRPEMGAVADALADRIVLTDDNPRSEDGDAILRQILAGCRRRDIVCIRDRRAAIEWTLAQARAVGDIVLVAGKGHETTQEVGGRKYPFSDRQVVQEILARMEAPA</sequence>
<dbReference type="NCBIfam" id="NF001126">
    <property type="entry name" value="PRK00139.1-4"/>
    <property type="match status" value="1"/>
</dbReference>
<dbReference type="InterPro" id="IPR013221">
    <property type="entry name" value="Mur_ligase_cen"/>
</dbReference>
<reference evidence="12 13" key="1">
    <citation type="submission" date="2024-04" db="EMBL/GenBank/DDBJ databases">
        <authorList>
            <person name="Cremers G."/>
        </authorList>
    </citation>
    <scope>NUCLEOTIDE SEQUENCE [LARGE SCALE GENOMIC DNA]</scope>
    <source>
        <strain evidence="12">MeCH1-AG</strain>
    </source>
</reference>
<feature type="binding site" evidence="7">
    <location>
        <position position="38"/>
    </location>
    <ligand>
        <name>UDP-N-acetyl-alpha-D-muramoyl-L-alanyl-D-glutamate</name>
        <dbReference type="ChEBI" id="CHEBI:83900"/>
    </ligand>
</feature>
<dbReference type="Proteomes" id="UP001497493">
    <property type="component" value="Chromosome"/>
</dbReference>
<feature type="binding site" evidence="7">
    <location>
        <position position="198"/>
    </location>
    <ligand>
        <name>UDP-N-acetyl-alpha-D-muramoyl-L-alanyl-D-glutamate</name>
        <dbReference type="ChEBI" id="CHEBI:83900"/>
    </ligand>
</feature>
<dbReference type="InterPro" id="IPR035911">
    <property type="entry name" value="MurE/MurF_N"/>
</dbReference>
<feature type="binding site" evidence="7">
    <location>
        <position position="476"/>
    </location>
    <ligand>
        <name>meso-2,6-diaminopimelate</name>
        <dbReference type="ChEBI" id="CHEBI:57791"/>
    </ligand>
</feature>
<organism evidence="12 13">
    <name type="scientific">Candidatus Methylocalor cossyra</name>
    <dbReference type="NCBI Taxonomy" id="3108543"/>
    <lineage>
        <taxon>Bacteria</taxon>
        <taxon>Pseudomonadati</taxon>
        <taxon>Pseudomonadota</taxon>
        <taxon>Gammaproteobacteria</taxon>
        <taxon>Methylococcales</taxon>
        <taxon>Methylococcaceae</taxon>
        <taxon>Candidatus Methylocalor</taxon>
    </lineage>
</organism>
<feature type="binding site" evidence="7">
    <location>
        <position position="200"/>
    </location>
    <ligand>
        <name>UDP-N-acetyl-alpha-D-muramoyl-L-alanyl-D-glutamate</name>
        <dbReference type="ChEBI" id="CHEBI:83900"/>
    </ligand>
</feature>
<dbReference type="Gene3D" id="3.90.190.20">
    <property type="entry name" value="Mur ligase, C-terminal domain"/>
    <property type="match status" value="1"/>
</dbReference>
<keyword evidence="7 12" id="KW-0436">Ligase</keyword>
<dbReference type="Gene3D" id="3.40.1190.10">
    <property type="entry name" value="Mur-like, catalytic domain"/>
    <property type="match status" value="1"/>
</dbReference>
<dbReference type="Gene3D" id="3.40.1390.10">
    <property type="entry name" value="MurE/MurF, N-terminal domain"/>
    <property type="match status" value="1"/>
</dbReference>
<keyword evidence="7" id="KW-0067">ATP-binding</keyword>
<keyword evidence="13" id="KW-1185">Reference proteome</keyword>
<feature type="binding site" evidence="7">
    <location>
        <begin position="421"/>
        <end position="424"/>
    </location>
    <ligand>
        <name>meso-2,6-diaminopimelate</name>
        <dbReference type="ChEBI" id="CHEBI:57791"/>
    </ligand>
</feature>
<comment type="subcellular location">
    <subcellularLocation>
        <location evidence="7 8">Cytoplasm</location>
    </subcellularLocation>
</comment>
<dbReference type="InterPro" id="IPR036565">
    <property type="entry name" value="Mur-like_cat_sf"/>
</dbReference>
<dbReference type="PANTHER" id="PTHR23135:SF4">
    <property type="entry name" value="UDP-N-ACETYLMURAMOYL-L-ALANYL-D-GLUTAMATE--2,6-DIAMINOPIMELATE LIGASE MURE HOMOLOG, CHLOROPLASTIC"/>
    <property type="match status" value="1"/>
</dbReference>
<dbReference type="NCBIfam" id="TIGR01085">
    <property type="entry name" value="murE"/>
    <property type="match status" value="1"/>
</dbReference>
<dbReference type="GO" id="GO:0008765">
    <property type="term" value="F:UDP-N-acetylmuramoylalanyl-D-glutamate-2,6-diaminopimelate ligase activity"/>
    <property type="evidence" value="ECO:0007669"/>
    <property type="project" value="UniProtKB-EC"/>
</dbReference>
<feature type="binding site" evidence="7">
    <location>
        <position position="192"/>
    </location>
    <ligand>
        <name>UDP-N-acetyl-alpha-D-muramoyl-L-alanyl-D-glutamate</name>
        <dbReference type="ChEBI" id="CHEBI:83900"/>
    </ligand>
</feature>
<feature type="binding site" evidence="7">
    <location>
        <position position="397"/>
    </location>
    <ligand>
        <name>meso-2,6-diaminopimelate</name>
        <dbReference type="ChEBI" id="CHEBI:57791"/>
    </ligand>
</feature>
<evidence type="ECO:0000256" key="1">
    <source>
        <dbReference type="ARBA" id="ARBA00005898"/>
    </source>
</evidence>
<dbReference type="NCBIfam" id="NF001124">
    <property type="entry name" value="PRK00139.1-2"/>
    <property type="match status" value="1"/>
</dbReference>
<dbReference type="EMBL" id="OZ026884">
    <property type="protein sequence ID" value="CAL1240196.1"/>
    <property type="molecule type" value="Genomic_DNA"/>
</dbReference>
<evidence type="ECO:0000256" key="2">
    <source>
        <dbReference type="ARBA" id="ARBA00022618"/>
    </source>
</evidence>
<dbReference type="InterPro" id="IPR005761">
    <property type="entry name" value="UDP-N-AcMur-Glu-dNH2Pim_ligase"/>
</dbReference>
<evidence type="ECO:0000256" key="4">
    <source>
        <dbReference type="ARBA" id="ARBA00022984"/>
    </source>
</evidence>
<feature type="domain" description="Mur ligase C-terminal" evidence="10">
    <location>
        <begin position="349"/>
        <end position="474"/>
    </location>
</feature>
<evidence type="ECO:0000259" key="9">
    <source>
        <dbReference type="Pfam" id="PF01225"/>
    </source>
</evidence>
<feature type="short sequence motif" description="Meso-diaminopimelate recognition motif" evidence="7">
    <location>
        <begin position="421"/>
        <end position="424"/>
    </location>
</feature>
<accession>A0ABM9NHV6</accession>
<feature type="binding site" evidence="7">
    <location>
        <begin position="124"/>
        <end position="130"/>
    </location>
    <ligand>
        <name>ATP</name>
        <dbReference type="ChEBI" id="CHEBI:30616"/>
    </ligand>
</feature>
<evidence type="ECO:0000259" key="11">
    <source>
        <dbReference type="Pfam" id="PF08245"/>
    </source>
</evidence>
<keyword evidence="7" id="KW-0547">Nucleotide-binding</keyword>
<gene>
    <name evidence="7 12" type="primary">murE</name>
    <name evidence="12" type="ORF">MECH1_V1_1420</name>
</gene>
<keyword evidence="5 7" id="KW-0131">Cell cycle</keyword>
<evidence type="ECO:0000313" key="12">
    <source>
        <dbReference type="EMBL" id="CAL1240196.1"/>
    </source>
</evidence>
<comment type="PTM">
    <text evidence="7">Carboxylation is probably crucial for Mg(2+) binding and, consequently, for the gamma-phosphate positioning of ATP.</text>
</comment>
<dbReference type="InterPro" id="IPR000713">
    <property type="entry name" value="Mur_ligase_N"/>
</dbReference>
<feature type="domain" description="Mur ligase central" evidence="11">
    <location>
        <begin position="122"/>
        <end position="326"/>
    </location>
</feature>
<dbReference type="Pfam" id="PF01225">
    <property type="entry name" value="Mur_ligase"/>
    <property type="match status" value="1"/>
</dbReference>
<feature type="domain" description="Mur ligase N-terminal catalytic" evidence="9">
    <location>
        <begin position="33"/>
        <end position="108"/>
    </location>
</feature>
<comment type="catalytic activity">
    <reaction evidence="7">
        <text>UDP-N-acetyl-alpha-D-muramoyl-L-alanyl-D-glutamate + meso-2,6-diaminopimelate + ATP = UDP-N-acetyl-alpha-D-muramoyl-L-alanyl-gamma-D-glutamyl-meso-2,6-diaminopimelate + ADP + phosphate + H(+)</text>
        <dbReference type="Rhea" id="RHEA:23676"/>
        <dbReference type="ChEBI" id="CHEBI:15378"/>
        <dbReference type="ChEBI" id="CHEBI:30616"/>
        <dbReference type="ChEBI" id="CHEBI:43474"/>
        <dbReference type="ChEBI" id="CHEBI:57791"/>
        <dbReference type="ChEBI" id="CHEBI:83900"/>
        <dbReference type="ChEBI" id="CHEBI:83905"/>
        <dbReference type="ChEBI" id="CHEBI:456216"/>
        <dbReference type="EC" id="6.3.2.13"/>
    </reaction>
</comment>
<dbReference type="SUPFAM" id="SSF53244">
    <property type="entry name" value="MurD-like peptide ligases, peptide-binding domain"/>
    <property type="match status" value="1"/>
</dbReference>
<dbReference type="RefSeq" id="WP_348759699.1">
    <property type="nucleotide sequence ID" value="NZ_OZ026884.1"/>
</dbReference>